<organism evidence="1 2">
    <name type="scientific">Rubricoccus marinus</name>
    <dbReference type="NCBI Taxonomy" id="716817"/>
    <lineage>
        <taxon>Bacteria</taxon>
        <taxon>Pseudomonadati</taxon>
        <taxon>Rhodothermota</taxon>
        <taxon>Rhodothermia</taxon>
        <taxon>Rhodothermales</taxon>
        <taxon>Rubricoccaceae</taxon>
        <taxon>Rubricoccus</taxon>
    </lineage>
</organism>
<evidence type="ECO:0008006" key="3">
    <source>
        <dbReference type="Google" id="ProtNLM"/>
    </source>
</evidence>
<evidence type="ECO:0000313" key="2">
    <source>
        <dbReference type="Proteomes" id="UP000216446"/>
    </source>
</evidence>
<reference evidence="1 2" key="1">
    <citation type="submission" date="2016-11" db="EMBL/GenBank/DDBJ databases">
        <title>Study of marine rhodopsin-containing bacteria.</title>
        <authorList>
            <person name="Yoshizawa S."/>
            <person name="Kumagai Y."/>
            <person name="Kogure K."/>
        </authorList>
    </citation>
    <scope>NUCLEOTIDE SEQUENCE [LARGE SCALE GENOMIC DNA]</scope>
    <source>
        <strain evidence="1 2">SG-29</strain>
    </source>
</reference>
<dbReference type="OrthoDB" id="1432009at2"/>
<dbReference type="InParanoid" id="A0A259U057"/>
<keyword evidence="2" id="KW-1185">Reference proteome</keyword>
<gene>
    <name evidence="1" type="ORF">BSZ36_10735</name>
</gene>
<dbReference type="EMBL" id="MQWB01000001">
    <property type="protein sequence ID" value="OZC03415.1"/>
    <property type="molecule type" value="Genomic_DNA"/>
</dbReference>
<dbReference type="Proteomes" id="UP000216446">
    <property type="component" value="Unassembled WGS sequence"/>
</dbReference>
<comment type="caution">
    <text evidence="1">The sequence shown here is derived from an EMBL/GenBank/DDBJ whole genome shotgun (WGS) entry which is preliminary data.</text>
</comment>
<dbReference type="RefSeq" id="WP_094548748.1">
    <property type="nucleotide sequence ID" value="NZ_MQWB01000001.1"/>
</dbReference>
<name>A0A259U057_9BACT</name>
<accession>A0A259U057</accession>
<dbReference type="Pfam" id="PF05159">
    <property type="entry name" value="Capsule_synth"/>
    <property type="match status" value="1"/>
</dbReference>
<dbReference type="GO" id="GO:0000271">
    <property type="term" value="P:polysaccharide biosynthetic process"/>
    <property type="evidence" value="ECO:0007669"/>
    <property type="project" value="InterPro"/>
</dbReference>
<dbReference type="GO" id="GO:0015774">
    <property type="term" value="P:polysaccharide transport"/>
    <property type="evidence" value="ECO:0007669"/>
    <property type="project" value="InterPro"/>
</dbReference>
<dbReference type="AlphaFoldDB" id="A0A259U057"/>
<sequence>MRVLILAVAGYDERLAHKLAEEIRRQMPEARFAGITTREHNLASRTCYMRSVDLFESVTTQAQFLNQAAASGFDYDNAVLARLEADYGDPRLWPLVTADRRISVATSRDLVRYGKPFTRSETLSILQHRFLGLEAQFDAFQPDLLLFAGGDTSPGVGPVAERIAKARGIPVIVPHLARLGDLYVLADTVYSRFATVEETYRELLATPEAEAGPEALGLLREAGDHLAGRVPASPDEIAAPYVDQTLPPRGPLARAGLWRDAFVDGVTGRTRGDLQEIPPLNRLRDSFTRRLRIAALSARSPFRAPEASARYAFFPLHSEPEIALHLYAPYCVDQAAVVRNVAQSLPVGVALYVKEHPAMASAGWRSLSFYNELARTPNVYLVDGNAQELVAKSEAVITITGTPGWEAAIAGKPVLTLGEVFYNALSSHVTALRSPRDVAVEYERAIAAPRDHKSLELYVEAITRHGISVPSGALFNLASEHTIDLGTLSAYVSQVLDDLRRQKSVREN</sequence>
<protein>
    <recommendedName>
        <fullName evidence="3">Capsule polysaccharide biosynthesis protein</fullName>
    </recommendedName>
</protein>
<evidence type="ECO:0000313" key="1">
    <source>
        <dbReference type="EMBL" id="OZC03415.1"/>
    </source>
</evidence>
<proteinExistence type="predicted"/>
<dbReference type="InterPro" id="IPR007833">
    <property type="entry name" value="Capsule_polysaccharide_synth"/>
</dbReference>